<evidence type="ECO:0000313" key="1">
    <source>
        <dbReference type="EMBL" id="KAJ7999583.1"/>
    </source>
</evidence>
<keyword evidence="2" id="KW-1185">Reference proteome</keyword>
<protein>
    <submittedName>
        <fullName evidence="1">Uncharacterized protein</fullName>
    </submittedName>
</protein>
<reference evidence="1" key="1">
    <citation type="submission" date="2021-05" db="EMBL/GenBank/DDBJ databases">
        <authorList>
            <person name="Pan Q."/>
            <person name="Jouanno E."/>
            <person name="Zahm M."/>
            <person name="Klopp C."/>
            <person name="Cabau C."/>
            <person name="Louis A."/>
            <person name="Berthelot C."/>
            <person name="Parey E."/>
            <person name="Roest Crollius H."/>
            <person name="Montfort J."/>
            <person name="Robinson-Rechavi M."/>
            <person name="Bouchez O."/>
            <person name="Lampietro C."/>
            <person name="Lopez Roques C."/>
            <person name="Donnadieu C."/>
            <person name="Postlethwait J."/>
            <person name="Bobe J."/>
            <person name="Dillon D."/>
            <person name="Chandos A."/>
            <person name="von Hippel F."/>
            <person name="Guiguen Y."/>
        </authorList>
    </citation>
    <scope>NUCLEOTIDE SEQUENCE</scope>
    <source>
        <strain evidence="1">YG-Jan2019</strain>
    </source>
</reference>
<gene>
    <name evidence="1" type="ORF">DPEC_G00195920</name>
</gene>
<dbReference type="EMBL" id="CM055743">
    <property type="protein sequence ID" value="KAJ7999583.1"/>
    <property type="molecule type" value="Genomic_DNA"/>
</dbReference>
<name>A0ACC2G7J5_DALPE</name>
<dbReference type="Proteomes" id="UP001157502">
    <property type="component" value="Chromosome 16"/>
</dbReference>
<comment type="caution">
    <text evidence="1">The sequence shown here is derived from an EMBL/GenBank/DDBJ whole genome shotgun (WGS) entry which is preliminary data.</text>
</comment>
<organism evidence="1 2">
    <name type="scientific">Dallia pectoralis</name>
    <name type="common">Alaska blackfish</name>
    <dbReference type="NCBI Taxonomy" id="75939"/>
    <lineage>
        <taxon>Eukaryota</taxon>
        <taxon>Metazoa</taxon>
        <taxon>Chordata</taxon>
        <taxon>Craniata</taxon>
        <taxon>Vertebrata</taxon>
        <taxon>Euteleostomi</taxon>
        <taxon>Actinopterygii</taxon>
        <taxon>Neopterygii</taxon>
        <taxon>Teleostei</taxon>
        <taxon>Protacanthopterygii</taxon>
        <taxon>Esociformes</taxon>
        <taxon>Umbridae</taxon>
        <taxon>Dallia</taxon>
    </lineage>
</organism>
<proteinExistence type="predicted"/>
<evidence type="ECO:0000313" key="2">
    <source>
        <dbReference type="Proteomes" id="UP001157502"/>
    </source>
</evidence>
<sequence>MVMKNANKQMSRFFENINRYQTTNNVLAETAGMIRMTTNPRDESELNDLVHHTRTQCANRQGGDSPSLDRNKWTSAKDLHDQVMQLLSTKLTPFNVRRRKYKLDVLKKCSFYLEVGIEEAPLTPDGQQTQPNVYSTLLHMIDPWKFQRMKKLGHSQVLIQLSLLEGLHEQLCRAKVEMEAIASMSDYGDREVHRVKLRIAEVTEALAEFDRTLTLGPLHTKHRLLTDTDSAKMPPIHLRLSVRMPVTFDRSLSEAQAVSARLHWEIGDGEELRPGEHFEIHHKLLLPATAEEGSQVGMVTCEACCVQVDNLLPQKCYEFTVKRADTTSLVYGFWNDTVVLRTMSVSPEGSNGSPEKRPRRFLW</sequence>
<accession>A0ACC2G7J5</accession>